<proteinExistence type="inferred from homology"/>
<dbReference type="InterPro" id="IPR026183">
    <property type="entry name" value="Taxilin_fam"/>
</dbReference>
<reference evidence="3 4" key="1">
    <citation type="journal article" date="2014" name="Nat. Genet.">
        <title>Whole-genome sequence of a flatfish provides insights into ZW sex chromosome evolution and adaptation to a benthic lifestyle.</title>
        <authorList>
            <person name="Chen S."/>
            <person name="Zhang G."/>
            <person name="Shao C."/>
            <person name="Huang Q."/>
            <person name="Liu G."/>
            <person name="Zhang P."/>
            <person name="Song W."/>
            <person name="An N."/>
            <person name="Chalopin D."/>
            <person name="Volff J.N."/>
            <person name="Hong Y."/>
            <person name="Li Q."/>
            <person name="Sha Z."/>
            <person name="Zhou H."/>
            <person name="Xie M."/>
            <person name="Yu Q."/>
            <person name="Liu Y."/>
            <person name="Xiang H."/>
            <person name="Wang N."/>
            <person name="Wu K."/>
            <person name="Yang C."/>
            <person name="Zhou Q."/>
            <person name="Liao X."/>
            <person name="Yang L."/>
            <person name="Hu Q."/>
            <person name="Zhang J."/>
            <person name="Meng L."/>
            <person name="Jin L."/>
            <person name="Tian Y."/>
            <person name="Lian J."/>
            <person name="Yang J."/>
            <person name="Miao G."/>
            <person name="Liu S."/>
            <person name="Liang Z."/>
            <person name="Yan F."/>
            <person name="Li Y."/>
            <person name="Sun B."/>
            <person name="Zhang H."/>
            <person name="Zhang J."/>
            <person name="Zhu Y."/>
            <person name="Du M."/>
            <person name="Zhao Y."/>
            <person name="Schartl M."/>
            <person name="Tang Q."/>
            <person name="Wang J."/>
        </authorList>
    </citation>
    <scope>NUCLEOTIDE SEQUENCE</scope>
</reference>
<evidence type="ECO:0000313" key="3">
    <source>
        <dbReference type="Ensembl" id="ENSCSEP00000008399.1"/>
    </source>
</evidence>
<dbReference type="Pfam" id="PF09728">
    <property type="entry name" value="Taxilin"/>
    <property type="match status" value="1"/>
</dbReference>
<protein>
    <submittedName>
        <fullName evidence="3">Uncharacterized protein</fullName>
    </submittedName>
</protein>
<name>A0A3P8V2S3_CYNSE</name>
<feature type="compositionally biased region" description="Basic and acidic residues" evidence="2">
    <location>
        <begin position="87"/>
        <end position="106"/>
    </location>
</feature>
<evidence type="ECO:0000313" key="4">
    <source>
        <dbReference type="Proteomes" id="UP000265120"/>
    </source>
</evidence>
<feature type="region of interest" description="Disordered" evidence="2">
    <location>
        <begin position="87"/>
        <end position="118"/>
    </location>
</feature>
<dbReference type="GO" id="GO:0019905">
    <property type="term" value="F:syntaxin binding"/>
    <property type="evidence" value="ECO:0007669"/>
    <property type="project" value="InterPro"/>
</dbReference>
<dbReference type="InParanoid" id="A0A3P8V2S3"/>
<dbReference type="PANTHER" id="PTHR16127">
    <property type="entry name" value="TAXILIN"/>
    <property type="match status" value="1"/>
</dbReference>
<dbReference type="Ensembl" id="ENSCSET00000008486.1">
    <property type="protein sequence ID" value="ENSCSEP00000008399.1"/>
    <property type="gene ID" value="ENSCSEG00000005370.1"/>
</dbReference>
<keyword evidence="4" id="KW-1185">Reference proteome</keyword>
<comment type="similarity">
    <text evidence="1">Belongs to the taxilin family.</text>
</comment>
<reference evidence="3" key="2">
    <citation type="submission" date="2025-08" db="UniProtKB">
        <authorList>
            <consortium name="Ensembl"/>
        </authorList>
    </citation>
    <scope>IDENTIFICATION</scope>
</reference>
<dbReference type="Proteomes" id="UP000265120">
    <property type="component" value="Chromosome 7"/>
</dbReference>
<evidence type="ECO:0000256" key="1">
    <source>
        <dbReference type="ARBA" id="ARBA00009550"/>
    </source>
</evidence>
<feature type="compositionally biased region" description="Polar residues" evidence="2">
    <location>
        <begin position="108"/>
        <end position="118"/>
    </location>
</feature>
<dbReference type="PANTHER" id="PTHR16127:SF10">
    <property type="entry name" value="BETA-TAXILIN"/>
    <property type="match status" value="1"/>
</dbReference>
<reference evidence="3" key="3">
    <citation type="submission" date="2025-09" db="UniProtKB">
        <authorList>
            <consortium name="Ensembl"/>
        </authorList>
    </citation>
    <scope>IDENTIFICATION</scope>
</reference>
<evidence type="ECO:0000256" key="2">
    <source>
        <dbReference type="SAM" id="MobiDB-lite"/>
    </source>
</evidence>
<dbReference type="GeneTree" id="ENSGT00940000157418"/>
<organism evidence="3 4">
    <name type="scientific">Cynoglossus semilaevis</name>
    <name type="common">Tongue sole</name>
    <dbReference type="NCBI Taxonomy" id="244447"/>
    <lineage>
        <taxon>Eukaryota</taxon>
        <taxon>Metazoa</taxon>
        <taxon>Chordata</taxon>
        <taxon>Craniata</taxon>
        <taxon>Vertebrata</taxon>
        <taxon>Euteleostomi</taxon>
        <taxon>Actinopterygii</taxon>
        <taxon>Neopterygii</taxon>
        <taxon>Teleostei</taxon>
        <taxon>Neoteleostei</taxon>
        <taxon>Acanthomorphata</taxon>
        <taxon>Carangaria</taxon>
        <taxon>Pleuronectiformes</taxon>
        <taxon>Pleuronectoidei</taxon>
        <taxon>Cynoglossidae</taxon>
        <taxon>Cynoglossinae</taxon>
        <taxon>Cynoglossus</taxon>
    </lineage>
</organism>
<dbReference type="AlphaFoldDB" id="A0A3P8V2S3"/>
<accession>A0A3P8V2S3</accession>
<sequence length="118" mass="14164">MQHAHTHTHTHSKWENFFKCKLLWHVQEEALQRRSEDEEKRNEITSHFQEMLNEIRAQIEQHSARNDKLCRENANLTDKLENMMSQCDRREEVRSGVRREELKMTEVPKSNSESVTCS</sequence>